<evidence type="ECO:0000313" key="1">
    <source>
        <dbReference type="EMBL" id="WOC51027.1"/>
    </source>
</evidence>
<sequence length="30" mass="3626">MEGVFLVQLKINVLKLSQFEKKIKYQMEIQ</sequence>
<dbReference type="EMBL" id="CP136426">
    <property type="protein sequence ID" value="WOC51027.1"/>
    <property type="molecule type" value="Genomic_DNA"/>
</dbReference>
<dbReference type="KEGG" id="bpor:BPO_0380"/>
<name>A0AAU0F016_9FLAO</name>
<keyword evidence="2" id="KW-1185">Reference proteome</keyword>
<protein>
    <submittedName>
        <fullName evidence="1">Uncharacterized protein</fullName>
    </submittedName>
</protein>
<gene>
    <name evidence="1" type="ORF">BPO_0380</name>
</gene>
<dbReference type="Proteomes" id="UP001432059">
    <property type="component" value="Chromosome"/>
</dbReference>
<proteinExistence type="predicted"/>
<evidence type="ECO:0000313" key="2">
    <source>
        <dbReference type="Proteomes" id="UP001432059"/>
    </source>
</evidence>
<dbReference type="AlphaFoldDB" id="A0AAU0F016"/>
<accession>A0AAU0F016</accession>
<reference evidence="1" key="1">
    <citation type="submission" date="2023-10" db="EMBL/GenBank/DDBJ databases">
        <title>Characterization and whole genome sequencing of a novel strain of Bergeyella porcorum QD2021 isolated from pig.</title>
        <authorList>
            <person name="Liu G."/>
            <person name="Chen C."/>
            <person name="Han X."/>
        </authorList>
    </citation>
    <scope>NUCLEOTIDE SEQUENCE</scope>
    <source>
        <strain evidence="1">QD2021</strain>
    </source>
</reference>
<organism evidence="1 2">
    <name type="scientific">Bergeyella porcorum</name>
    <dbReference type="NCBI Taxonomy" id="1735111"/>
    <lineage>
        <taxon>Bacteria</taxon>
        <taxon>Pseudomonadati</taxon>
        <taxon>Bacteroidota</taxon>
        <taxon>Flavobacteriia</taxon>
        <taxon>Flavobacteriales</taxon>
        <taxon>Weeksellaceae</taxon>
        <taxon>Bergeyella</taxon>
    </lineage>
</organism>